<reference evidence="4 6" key="1">
    <citation type="journal article" date="2015" name="Genome Announc.">
        <title>Complete Genome Sequence of Corynebacterium kutscheri DSM 20755, a Corynebacterial Type Strain with Remarkably Low G+C Content of Chromosomal DNA.</title>
        <authorList>
            <person name="Ruckert C."/>
            <person name="Albersmeier A."/>
            <person name="Winkler A."/>
            <person name="Tauch A."/>
        </authorList>
    </citation>
    <scope>NUCLEOTIDE SEQUENCE [LARGE SCALE GENOMIC DNA]</scope>
    <source>
        <strain evidence="4 6">DSM 20755</strain>
    </source>
</reference>
<accession>A0A0F6R0H7</accession>
<gene>
    <name evidence="5" type="ORF">NCTC949_01701</name>
    <name evidence="4" type="ORF">UL82_05675</name>
</gene>
<dbReference type="PANTHER" id="PTHR11092:SF0">
    <property type="entry name" value="EPIMERASE FAMILY PROTEIN SDR39U1"/>
    <property type="match status" value="1"/>
</dbReference>
<dbReference type="Proteomes" id="UP000271380">
    <property type="component" value="Chromosome"/>
</dbReference>
<dbReference type="Pfam" id="PF08338">
    <property type="entry name" value="DUF1731"/>
    <property type="match status" value="1"/>
</dbReference>
<evidence type="ECO:0000256" key="1">
    <source>
        <dbReference type="ARBA" id="ARBA00009353"/>
    </source>
</evidence>
<dbReference type="InterPro" id="IPR001509">
    <property type="entry name" value="Epimerase_deHydtase"/>
</dbReference>
<dbReference type="RefSeq" id="WP_046439533.1">
    <property type="nucleotide sequence ID" value="NZ_CP011312.1"/>
</dbReference>
<dbReference type="InterPro" id="IPR036291">
    <property type="entry name" value="NAD(P)-bd_dom_sf"/>
</dbReference>
<evidence type="ECO:0000313" key="4">
    <source>
        <dbReference type="EMBL" id="AKE41310.1"/>
    </source>
</evidence>
<dbReference type="EMBL" id="CP011312">
    <property type="protein sequence ID" value="AKE41310.1"/>
    <property type="molecule type" value="Genomic_DNA"/>
</dbReference>
<sequence length="455" mass="49850">MVLRTSHIVPADRAFVWQWHTQPGVSARLMPTFFPMTARSQATNLATGTTVFALPAGLRWESRHDLSGYIEGRKFSDVCIKSPIKALANWRHVHEFFDHESGTLITDSVHTRIPHNAIIPLLAYRQQQLIHDISSAQRFACLGNNAAPLTIALSGSRGTIGSALRAFLSVLGHKVIVLVRKPGTKKLKSYQRHWNPINPDPDLLNDIDVLVHLAGEPIRGRFTQAHMSALRESRITPTFKLAELVATSTRCSTMVTASAMGFYGCDKQAELLSEESPQGEGFLAELCADWEHACQPAISAGKRVVTVRTGVVLSSSGGILPVLKTLFSTGLGGKLTHGDSWLPWISIDDLTDIYVRAIVDKRLSGSINACAPNPIHNSTLTNELALQLDRPALFPIPDFGPKLLFGTQGATEFALASHRAIPKKLTTLGHTFRYPQINEALAHELGNEKLFDTTV</sequence>
<comment type="similarity">
    <text evidence="1">Belongs to the NAD(P)-dependent epimerase/dehydratase family. SDR39U1 subfamily.</text>
</comment>
<dbReference type="NCBIfam" id="TIGR01777">
    <property type="entry name" value="yfcH"/>
    <property type="match status" value="1"/>
</dbReference>
<dbReference type="STRING" id="35755.UL82_05675"/>
<evidence type="ECO:0000259" key="2">
    <source>
        <dbReference type="Pfam" id="PF01370"/>
    </source>
</evidence>
<evidence type="ECO:0000313" key="7">
    <source>
        <dbReference type="Proteomes" id="UP000271380"/>
    </source>
</evidence>
<dbReference type="AlphaFoldDB" id="A0A0F6R0H7"/>
<dbReference type="Gene3D" id="3.40.50.720">
    <property type="entry name" value="NAD(P)-binding Rossmann-like Domain"/>
    <property type="match status" value="1"/>
</dbReference>
<dbReference type="SUPFAM" id="SSF51735">
    <property type="entry name" value="NAD(P)-binding Rossmann-fold domains"/>
    <property type="match status" value="1"/>
</dbReference>
<evidence type="ECO:0000313" key="6">
    <source>
        <dbReference type="Proteomes" id="UP000033457"/>
    </source>
</evidence>
<dbReference type="InterPro" id="IPR023393">
    <property type="entry name" value="START-like_dom_sf"/>
</dbReference>
<dbReference type="OrthoDB" id="9801773at2"/>
<evidence type="ECO:0000313" key="5">
    <source>
        <dbReference type="EMBL" id="VEH08586.1"/>
    </source>
</evidence>
<protein>
    <submittedName>
        <fullName evidence="5">Nucleoside-diphosphate sugar epimerase</fullName>
    </submittedName>
    <submittedName>
        <fullName evidence="4">TIGR01777 family protein</fullName>
    </submittedName>
</protein>
<dbReference type="HOGENOM" id="CLU_047373_4_0_11"/>
<dbReference type="Pfam" id="PF01370">
    <property type="entry name" value="Epimerase"/>
    <property type="match status" value="1"/>
</dbReference>
<feature type="domain" description="NAD-dependent epimerase/dehydratase" evidence="2">
    <location>
        <begin position="153"/>
        <end position="360"/>
    </location>
</feature>
<proteinExistence type="inferred from homology"/>
<reference evidence="5 7" key="2">
    <citation type="submission" date="2018-12" db="EMBL/GenBank/DDBJ databases">
        <authorList>
            <consortium name="Pathogen Informatics"/>
        </authorList>
    </citation>
    <scope>NUCLEOTIDE SEQUENCE [LARGE SCALE GENOMIC DNA]</scope>
    <source>
        <strain evidence="5 7">NCTC949</strain>
    </source>
</reference>
<dbReference type="SUPFAM" id="SSF55961">
    <property type="entry name" value="Bet v1-like"/>
    <property type="match status" value="1"/>
</dbReference>
<dbReference type="KEGG" id="cku:UL82_05675"/>
<dbReference type="Proteomes" id="UP000033457">
    <property type="component" value="Chromosome"/>
</dbReference>
<dbReference type="PANTHER" id="PTHR11092">
    <property type="entry name" value="SUGAR NUCLEOTIDE EPIMERASE RELATED"/>
    <property type="match status" value="1"/>
</dbReference>
<dbReference type="InterPro" id="IPR013549">
    <property type="entry name" value="DUF1731"/>
</dbReference>
<keyword evidence="6" id="KW-1185">Reference proteome</keyword>
<dbReference type="InterPro" id="IPR010099">
    <property type="entry name" value="SDR39U1"/>
</dbReference>
<dbReference type="EMBL" id="LR134377">
    <property type="protein sequence ID" value="VEH08586.1"/>
    <property type="molecule type" value="Genomic_DNA"/>
</dbReference>
<organism evidence="4 6">
    <name type="scientific">Corynebacterium kutscheri</name>
    <dbReference type="NCBI Taxonomy" id="35755"/>
    <lineage>
        <taxon>Bacteria</taxon>
        <taxon>Bacillati</taxon>
        <taxon>Actinomycetota</taxon>
        <taxon>Actinomycetes</taxon>
        <taxon>Mycobacteriales</taxon>
        <taxon>Corynebacteriaceae</taxon>
        <taxon>Corynebacterium</taxon>
    </lineage>
</organism>
<dbReference type="Gene3D" id="3.30.530.20">
    <property type="match status" value="1"/>
</dbReference>
<feature type="domain" description="DUF1731" evidence="3">
    <location>
        <begin position="396"/>
        <end position="443"/>
    </location>
</feature>
<evidence type="ECO:0000259" key="3">
    <source>
        <dbReference type="Pfam" id="PF08338"/>
    </source>
</evidence>
<name>A0A0F6R0H7_9CORY</name>